<dbReference type="Proteomes" id="UP001055940">
    <property type="component" value="Chromosome"/>
</dbReference>
<evidence type="ECO:0000313" key="2">
    <source>
        <dbReference type="Proteomes" id="UP001055940"/>
    </source>
</evidence>
<name>A0ABY5DAQ9_9ACTN</name>
<dbReference type="RefSeq" id="WP_254419493.1">
    <property type="nucleotide sequence ID" value="NZ_BAAAJB010000050.1"/>
</dbReference>
<accession>A0ABY5DAQ9</accession>
<reference evidence="1" key="1">
    <citation type="submission" date="2022-06" db="EMBL/GenBank/DDBJ databases">
        <authorList>
            <person name="Ping M."/>
        </authorList>
    </citation>
    <scope>NUCLEOTIDE SEQUENCE</scope>
    <source>
        <strain evidence="1">JCM11759T</strain>
    </source>
</reference>
<dbReference type="EMBL" id="CP099837">
    <property type="protein sequence ID" value="USY20424.1"/>
    <property type="molecule type" value="Genomic_DNA"/>
</dbReference>
<gene>
    <name evidence="1" type="ORF">NE857_01805</name>
</gene>
<protein>
    <recommendedName>
        <fullName evidence="3">Restriction endonuclease</fullName>
    </recommendedName>
</protein>
<sequence>MRFKRRTLMQIADMICGNYPNESTNFVYRSSSFLTEFFADVETDYTHDGSTRQHWVADALEKILAEPHSGVGTVPWTFALVIQRLMDPEDAINEDSERLGALTILNASLAREGFEAYYASDSQCYLRHVATNTTTAPEHNPHRPFSAAEIERRTQLSAYLDNASEDELIEEILLPLFRQLGFHRVTAAGHKDKALEYGKDVWMKFTLPTQHVLYFGLQAKKGKLDASGVSRRGNTNISEIYNQTLMMLSHEIFDPEFGKRVLVDHAFIVAGGEITKQARNWLGNALDASQRRSVIFMDRNDILDLFVVTNLPLPTAALPDSTSWPDEPPF</sequence>
<evidence type="ECO:0000313" key="1">
    <source>
        <dbReference type="EMBL" id="USY20424.1"/>
    </source>
</evidence>
<evidence type="ECO:0008006" key="3">
    <source>
        <dbReference type="Google" id="ProtNLM"/>
    </source>
</evidence>
<proteinExistence type="predicted"/>
<keyword evidence="2" id="KW-1185">Reference proteome</keyword>
<organism evidence="1 2">
    <name type="scientific">Nocardiopsis exhalans</name>
    <dbReference type="NCBI Taxonomy" id="163604"/>
    <lineage>
        <taxon>Bacteria</taxon>
        <taxon>Bacillati</taxon>
        <taxon>Actinomycetota</taxon>
        <taxon>Actinomycetes</taxon>
        <taxon>Streptosporangiales</taxon>
        <taxon>Nocardiopsidaceae</taxon>
        <taxon>Nocardiopsis</taxon>
    </lineage>
</organism>